<organism evidence="2 3">
    <name type="scientific">Luteolibacter yonseiensis</name>
    <dbReference type="NCBI Taxonomy" id="1144680"/>
    <lineage>
        <taxon>Bacteria</taxon>
        <taxon>Pseudomonadati</taxon>
        <taxon>Verrucomicrobiota</taxon>
        <taxon>Verrucomicrobiia</taxon>
        <taxon>Verrucomicrobiales</taxon>
        <taxon>Verrucomicrobiaceae</taxon>
        <taxon>Luteolibacter</taxon>
    </lineage>
</organism>
<dbReference type="PANTHER" id="PTHR15160">
    <property type="entry name" value="VON HIPPEL-LINDAU PROTEIN"/>
    <property type="match status" value="1"/>
</dbReference>
<gene>
    <name evidence="2" type="ORF">JIN84_05490</name>
</gene>
<dbReference type="RefSeq" id="WP_200350004.1">
    <property type="nucleotide sequence ID" value="NZ_JAENIK010000004.1"/>
</dbReference>
<feature type="domain" description="BFN" evidence="1">
    <location>
        <begin position="1"/>
        <end position="139"/>
    </location>
</feature>
<accession>A0A934QYI9</accession>
<dbReference type="PANTHER" id="PTHR15160:SF1">
    <property type="entry name" value="VON HIPPEL-LINDAU DISEASE TUMOR SUPPRESSOR"/>
    <property type="match status" value="1"/>
</dbReference>
<dbReference type="PROSITE" id="PS51658">
    <property type="entry name" value="BFN"/>
    <property type="match status" value="1"/>
</dbReference>
<dbReference type="AlphaFoldDB" id="A0A934QYI9"/>
<reference evidence="2" key="1">
    <citation type="submission" date="2021-01" db="EMBL/GenBank/DDBJ databases">
        <title>Modified the classification status of verrucomicrobia.</title>
        <authorList>
            <person name="Feng X."/>
        </authorList>
    </citation>
    <scope>NUCLEOTIDE SEQUENCE</scope>
    <source>
        <strain evidence="2">JCM 18052</strain>
    </source>
</reference>
<name>A0A934QYI9_9BACT</name>
<proteinExistence type="predicted"/>
<protein>
    <submittedName>
        <fullName evidence="2">Bifunctional nuclease family protein</fullName>
    </submittedName>
</protein>
<dbReference type="Gene3D" id="3.10.690.10">
    <property type="entry name" value="Bifunctional nuclease domain"/>
    <property type="match status" value="1"/>
</dbReference>
<dbReference type="InterPro" id="IPR036104">
    <property type="entry name" value="BFN_sf"/>
</dbReference>
<evidence type="ECO:0000259" key="1">
    <source>
        <dbReference type="PROSITE" id="PS51658"/>
    </source>
</evidence>
<evidence type="ECO:0000313" key="3">
    <source>
        <dbReference type="Proteomes" id="UP000600139"/>
    </source>
</evidence>
<dbReference type="InterPro" id="IPR003729">
    <property type="entry name" value="Bi_nuclease_dom"/>
</dbReference>
<evidence type="ECO:0000313" key="2">
    <source>
        <dbReference type="EMBL" id="MBK1815058.1"/>
    </source>
</evidence>
<dbReference type="Proteomes" id="UP000600139">
    <property type="component" value="Unassembled WGS sequence"/>
</dbReference>
<sequence length="162" mass="17723">MKPMPNLVRVEPVALLPTQAGCAVFLGDGTKTIVFYIDPGVGASINASLSGQVPQRPLTHDLYMLTLQAFGGKVSRAVIVRMENDVYYARLILEAENEIMERKIVEIDARPSDCLAITARSGAPFFVVRELWERLEDMSAVLRDMRDNGNGEDAAADGSDPL</sequence>
<dbReference type="GO" id="GO:0004518">
    <property type="term" value="F:nuclease activity"/>
    <property type="evidence" value="ECO:0007669"/>
    <property type="project" value="InterPro"/>
</dbReference>
<dbReference type="EMBL" id="JAENIK010000004">
    <property type="protein sequence ID" value="MBK1815058.1"/>
    <property type="molecule type" value="Genomic_DNA"/>
</dbReference>
<comment type="caution">
    <text evidence="2">The sequence shown here is derived from an EMBL/GenBank/DDBJ whole genome shotgun (WGS) entry which is preliminary data.</text>
</comment>
<dbReference type="Pfam" id="PF02577">
    <property type="entry name" value="BFN_dom"/>
    <property type="match status" value="1"/>
</dbReference>
<keyword evidence="3" id="KW-1185">Reference proteome</keyword>
<dbReference type="SUPFAM" id="SSF103256">
    <property type="entry name" value="Hypothetical protein TM0160"/>
    <property type="match status" value="1"/>
</dbReference>